<evidence type="ECO:0000313" key="11">
    <source>
        <dbReference type="Proteomes" id="UP000004291"/>
    </source>
</evidence>
<dbReference type="AlphaFoldDB" id="A9D6C8"/>
<dbReference type="InterPro" id="IPR036259">
    <property type="entry name" value="MFS_trans_sf"/>
</dbReference>
<feature type="transmembrane region" description="Helical" evidence="8">
    <location>
        <begin position="350"/>
        <end position="375"/>
    </location>
</feature>
<feature type="transmembrane region" description="Helical" evidence="8">
    <location>
        <begin position="215"/>
        <end position="239"/>
    </location>
</feature>
<dbReference type="GO" id="GO:0005886">
    <property type="term" value="C:plasma membrane"/>
    <property type="evidence" value="ECO:0007669"/>
    <property type="project" value="UniProtKB-SubCell"/>
</dbReference>
<dbReference type="SUPFAM" id="SSF103473">
    <property type="entry name" value="MFS general substrate transporter"/>
    <property type="match status" value="1"/>
</dbReference>
<evidence type="ECO:0000256" key="5">
    <source>
        <dbReference type="ARBA" id="ARBA00022692"/>
    </source>
</evidence>
<comment type="caution">
    <text evidence="10">The sequence shown here is derived from an EMBL/GenBank/DDBJ whole genome shotgun (WGS) entry which is preliminary data.</text>
</comment>
<evidence type="ECO:0000256" key="1">
    <source>
        <dbReference type="ARBA" id="ARBA00004651"/>
    </source>
</evidence>
<keyword evidence="3 8" id="KW-0813">Transport</keyword>
<evidence type="ECO:0000256" key="3">
    <source>
        <dbReference type="ARBA" id="ARBA00022448"/>
    </source>
</evidence>
<comment type="similarity">
    <text evidence="2 8">Belongs to the major facilitator superfamily. Bcr/CmlA family.</text>
</comment>
<feature type="transmembrane region" description="Helical" evidence="8">
    <location>
        <begin position="91"/>
        <end position="109"/>
    </location>
</feature>
<evidence type="ECO:0000259" key="9">
    <source>
        <dbReference type="PROSITE" id="PS50850"/>
    </source>
</evidence>
<dbReference type="HOGENOM" id="CLU_001265_47_0_5"/>
<keyword evidence="7 8" id="KW-0472">Membrane</keyword>
<feature type="transmembrane region" description="Helical" evidence="8">
    <location>
        <begin position="293"/>
        <end position="313"/>
    </location>
</feature>
<evidence type="ECO:0000256" key="8">
    <source>
        <dbReference type="RuleBase" id="RU365088"/>
    </source>
</evidence>
<name>A9D6C8_HOEPD</name>
<dbReference type="Gene3D" id="1.20.1720.10">
    <property type="entry name" value="Multidrug resistance protein D"/>
    <property type="match status" value="1"/>
</dbReference>
<dbReference type="Pfam" id="PF07690">
    <property type="entry name" value="MFS_1"/>
    <property type="match status" value="1"/>
</dbReference>
<evidence type="ECO:0000256" key="2">
    <source>
        <dbReference type="ARBA" id="ARBA00006236"/>
    </source>
</evidence>
<reference evidence="10 11" key="2">
    <citation type="submission" date="2012-06" db="EMBL/GenBank/DDBJ databases">
        <authorList>
            <person name="Fiebig A."/>
        </authorList>
    </citation>
    <scope>NUCLEOTIDE SEQUENCE [LARGE SCALE GENOMIC DNA]</scope>
    <source>
        <strain evidence="10 11">DFL-43</strain>
    </source>
</reference>
<dbReference type="PROSITE" id="PS50850">
    <property type="entry name" value="MFS"/>
    <property type="match status" value="1"/>
</dbReference>
<dbReference type="PANTHER" id="PTHR23502">
    <property type="entry name" value="MAJOR FACILITATOR SUPERFAMILY"/>
    <property type="match status" value="1"/>
</dbReference>
<dbReference type="EMBL" id="ABIA03000002">
    <property type="protein sequence ID" value="EDQ33466.1"/>
    <property type="molecule type" value="Genomic_DNA"/>
</dbReference>
<evidence type="ECO:0000256" key="6">
    <source>
        <dbReference type="ARBA" id="ARBA00022989"/>
    </source>
</evidence>
<gene>
    <name evidence="10" type="ORF">HPDFL43_09527</name>
</gene>
<proteinExistence type="inferred from homology"/>
<feature type="domain" description="Major facilitator superfamily (MFS) profile" evidence="9">
    <location>
        <begin position="23"/>
        <end position="405"/>
    </location>
</feature>
<keyword evidence="11" id="KW-1185">Reference proteome</keyword>
<dbReference type="eggNOG" id="COG2814">
    <property type="taxonomic scope" value="Bacteria"/>
</dbReference>
<sequence>MHGKTAPLAAQPVLIGGIGRPHFIAIVASMMALNALAIDIMLPAFPNIQSGLGVADANQVQFVLLSYVIGFGAAQLFFGPVSDRFGRRAPLFFGIALYAICSIAGALATSFEFLLITRFLQGIGAAGTRVIALSVVRDTHSGRGMAATMSMVMMVFMVVPVFAPMIGQVIILFGDWHLIFLFMAAVSMAVGAWALMRLPETLETERRRPLTLKSVVEAFTIILTNRVALFYTLATAFYFGSLFGFLNVAQPIYVDIYGLGPYFPIAFAAVAVVMAGSSFVNSRLVGRFGQRRLSHGALIAYFGFALLLAGLSAMGPVPFWVFFLISLMMMPLFGFVGANFNSIAMEPLGAIAGTASSTLGFAQTVGGGLVGAAIGQAYDGTVFPLAAGYAMVSAVSLAMVLIAEKGRLFGVGTPDA</sequence>
<dbReference type="InterPro" id="IPR011701">
    <property type="entry name" value="MFS"/>
</dbReference>
<keyword evidence="4" id="KW-1003">Cell membrane</keyword>
<feature type="transmembrane region" description="Helical" evidence="8">
    <location>
        <begin position="21"/>
        <end position="42"/>
    </location>
</feature>
<evidence type="ECO:0000313" key="10">
    <source>
        <dbReference type="EMBL" id="EDQ33466.1"/>
    </source>
</evidence>
<feature type="transmembrane region" description="Helical" evidence="8">
    <location>
        <begin position="176"/>
        <end position="195"/>
    </location>
</feature>
<keyword evidence="5 8" id="KW-0812">Transmembrane</keyword>
<dbReference type="STRING" id="411684.HPDFL43_09527"/>
<keyword evidence="8" id="KW-0997">Cell inner membrane</keyword>
<dbReference type="CDD" id="cd17320">
    <property type="entry name" value="MFS_MdfA_MDR_like"/>
    <property type="match status" value="1"/>
</dbReference>
<evidence type="ECO:0000256" key="4">
    <source>
        <dbReference type="ARBA" id="ARBA00022475"/>
    </source>
</evidence>
<accession>A9D6C8</accession>
<dbReference type="Proteomes" id="UP000004291">
    <property type="component" value="Chromosome"/>
</dbReference>
<dbReference type="GO" id="GO:0042910">
    <property type="term" value="F:xenobiotic transmembrane transporter activity"/>
    <property type="evidence" value="ECO:0007669"/>
    <property type="project" value="InterPro"/>
</dbReference>
<feature type="transmembrane region" description="Helical" evidence="8">
    <location>
        <begin position="259"/>
        <end position="281"/>
    </location>
</feature>
<dbReference type="PANTHER" id="PTHR23502:SF132">
    <property type="entry name" value="POLYAMINE TRANSPORTER 2-RELATED"/>
    <property type="match status" value="1"/>
</dbReference>
<feature type="transmembrane region" description="Helical" evidence="8">
    <location>
        <begin position="62"/>
        <end position="79"/>
    </location>
</feature>
<protein>
    <recommendedName>
        <fullName evidence="8">Bcr/CflA family efflux transporter</fullName>
    </recommendedName>
</protein>
<organism evidence="10 11">
    <name type="scientific">Hoeflea phototrophica (strain DSM 17068 / NCIMB 14078 / DFL-43)</name>
    <dbReference type="NCBI Taxonomy" id="411684"/>
    <lineage>
        <taxon>Bacteria</taxon>
        <taxon>Pseudomonadati</taxon>
        <taxon>Pseudomonadota</taxon>
        <taxon>Alphaproteobacteria</taxon>
        <taxon>Hyphomicrobiales</taxon>
        <taxon>Rhizobiaceae</taxon>
        <taxon>Hoeflea</taxon>
    </lineage>
</organism>
<feature type="transmembrane region" description="Helical" evidence="8">
    <location>
        <begin position="381"/>
        <end position="403"/>
    </location>
</feature>
<reference evidence="10 11" key="1">
    <citation type="submission" date="2007-10" db="EMBL/GenBank/DDBJ databases">
        <authorList>
            <person name="Wagner-Dobler I."/>
            <person name="Ferriera S."/>
            <person name="Johnson J."/>
            <person name="Kravitz S."/>
            <person name="Beeson K."/>
            <person name="Sutton G."/>
            <person name="Rogers Y.-H."/>
            <person name="Friedman R."/>
            <person name="Frazier M."/>
            <person name="Venter J.C."/>
        </authorList>
    </citation>
    <scope>NUCLEOTIDE SEQUENCE [LARGE SCALE GENOMIC DNA]</scope>
    <source>
        <strain evidence="10 11">DFL-43</strain>
    </source>
</reference>
<evidence type="ECO:0000256" key="7">
    <source>
        <dbReference type="ARBA" id="ARBA00023136"/>
    </source>
</evidence>
<dbReference type="RefSeq" id="WP_007197681.1">
    <property type="nucleotide sequence ID" value="NZ_CM002917.1"/>
</dbReference>
<keyword evidence="6 8" id="KW-1133">Transmembrane helix</keyword>
<feature type="transmembrane region" description="Helical" evidence="8">
    <location>
        <begin position="115"/>
        <end position="136"/>
    </location>
</feature>
<dbReference type="GO" id="GO:1990961">
    <property type="term" value="P:xenobiotic detoxification by transmembrane export across the plasma membrane"/>
    <property type="evidence" value="ECO:0007669"/>
    <property type="project" value="InterPro"/>
</dbReference>
<comment type="subcellular location">
    <subcellularLocation>
        <location evidence="8">Cell inner membrane</location>
        <topology evidence="8">Multi-pass membrane protein</topology>
    </subcellularLocation>
    <subcellularLocation>
        <location evidence="1">Cell membrane</location>
        <topology evidence="1">Multi-pass membrane protein</topology>
    </subcellularLocation>
</comment>
<feature type="transmembrane region" description="Helical" evidence="8">
    <location>
        <begin position="148"/>
        <end position="170"/>
    </location>
</feature>
<dbReference type="NCBIfam" id="TIGR00710">
    <property type="entry name" value="efflux_Bcr_CflA"/>
    <property type="match status" value="1"/>
</dbReference>
<feature type="transmembrane region" description="Helical" evidence="8">
    <location>
        <begin position="319"/>
        <end position="338"/>
    </location>
</feature>
<dbReference type="InterPro" id="IPR004812">
    <property type="entry name" value="Efflux_drug-R_Bcr/CmlA"/>
</dbReference>
<dbReference type="InterPro" id="IPR020846">
    <property type="entry name" value="MFS_dom"/>
</dbReference>
<dbReference type="OrthoDB" id="9800416at2"/>